<dbReference type="InterPro" id="IPR057326">
    <property type="entry name" value="KR_dom"/>
</dbReference>
<dbReference type="KEGG" id="pnd:Pla175_19860"/>
<dbReference type="PRINTS" id="PR00081">
    <property type="entry name" value="GDHRDH"/>
</dbReference>
<dbReference type="PIRSF" id="PIRSF000126">
    <property type="entry name" value="11-beta-HSD1"/>
    <property type="match status" value="1"/>
</dbReference>
<gene>
    <name evidence="5" type="primary">sadH_1</name>
    <name evidence="5" type="ORF">Pla175_19860</name>
</gene>
<dbReference type="InterPro" id="IPR002347">
    <property type="entry name" value="SDR_fam"/>
</dbReference>
<dbReference type="Gene3D" id="3.40.50.720">
    <property type="entry name" value="NAD(P)-binding Rossmann-like Domain"/>
    <property type="match status" value="1"/>
</dbReference>
<evidence type="ECO:0000256" key="2">
    <source>
        <dbReference type="ARBA" id="ARBA00023002"/>
    </source>
</evidence>
<dbReference type="EC" id="1.-.-.-" evidence="5"/>
<dbReference type="PANTHER" id="PTHR44196">
    <property type="entry name" value="DEHYDROGENASE/REDUCTASE SDR FAMILY MEMBER 7B"/>
    <property type="match status" value="1"/>
</dbReference>
<dbReference type="InterPro" id="IPR036291">
    <property type="entry name" value="NAD(P)-bd_dom_sf"/>
</dbReference>
<organism evidence="5 6">
    <name type="scientific">Pirellulimonas nuda</name>
    <dbReference type="NCBI Taxonomy" id="2528009"/>
    <lineage>
        <taxon>Bacteria</taxon>
        <taxon>Pseudomonadati</taxon>
        <taxon>Planctomycetota</taxon>
        <taxon>Planctomycetia</taxon>
        <taxon>Pirellulales</taxon>
        <taxon>Lacipirellulaceae</taxon>
        <taxon>Pirellulimonas</taxon>
    </lineage>
</organism>
<evidence type="ECO:0000313" key="5">
    <source>
        <dbReference type="EMBL" id="QDU88606.1"/>
    </source>
</evidence>
<dbReference type="OrthoDB" id="9810734at2"/>
<dbReference type="Pfam" id="PF00106">
    <property type="entry name" value="adh_short"/>
    <property type="match status" value="1"/>
</dbReference>
<dbReference type="SMART" id="SM00822">
    <property type="entry name" value="PKS_KR"/>
    <property type="match status" value="1"/>
</dbReference>
<feature type="domain" description="Ketoreductase" evidence="4">
    <location>
        <begin position="7"/>
        <end position="191"/>
    </location>
</feature>
<sequence length="302" mass="33610">MRKIAGKRALVTGAASGIGRAIALRLAGEGARLFLVDIDRTSLAAVVEDARRLGVEAEGRVCDVADRNQITRVTQEAIERWAGVDILVNNVGVSYRGLTHEMPPEEVDRLLAINLHSHLQFTRELLPTLLLRQQAHILNVCSVLGLVGMPRVSVYCATKFALKGYSESLRAEYGRLGLGVTTLCPGFVETNLFKNAHTATPKQHVKPPPGYMCTTADRVARAAISGIKRNRDVVLVEWFARALHLWKRFSPFTMDAALRWGWRRRVRRGVKHGYKLSSDQPETIREWARAQAAQLESERNAA</sequence>
<dbReference type="CDD" id="cd05233">
    <property type="entry name" value="SDR_c"/>
    <property type="match status" value="1"/>
</dbReference>
<evidence type="ECO:0000313" key="6">
    <source>
        <dbReference type="Proteomes" id="UP000317429"/>
    </source>
</evidence>
<dbReference type="SUPFAM" id="SSF51735">
    <property type="entry name" value="NAD(P)-binding Rossmann-fold domains"/>
    <property type="match status" value="1"/>
</dbReference>
<keyword evidence="6" id="KW-1185">Reference proteome</keyword>
<dbReference type="PANTHER" id="PTHR44196:SF1">
    <property type="entry name" value="DEHYDROGENASE_REDUCTASE SDR FAMILY MEMBER 7B"/>
    <property type="match status" value="1"/>
</dbReference>
<keyword evidence="2 5" id="KW-0560">Oxidoreductase</keyword>
<evidence type="ECO:0000256" key="1">
    <source>
        <dbReference type="ARBA" id="ARBA00006484"/>
    </source>
</evidence>
<accession>A0A518DB05</accession>
<proteinExistence type="inferred from homology"/>
<protein>
    <submittedName>
        <fullName evidence="5">Oxidoreductase SadH</fullName>
        <ecNumber evidence="5">1.-.-.-</ecNumber>
    </submittedName>
</protein>
<evidence type="ECO:0000259" key="4">
    <source>
        <dbReference type="SMART" id="SM00822"/>
    </source>
</evidence>
<dbReference type="PRINTS" id="PR00080">
    <property type="entry name" value="SDRFAMILY"/>
</dbReference>
<reference evidence="5 6" key="1">
    <citation type="submission" date="2019-02" db="EMBL/GenBank/DDBJ databases">
        <title>Deep-cultivation of Planctomycetes and their phenomic and genomic characterization uncovers novel biology.</title>
        <authorList>
            <person name="Wiegand S."/>
            <person name="Jogler M."/>
            <person name="Boedeker C."/>
            <person name="Pinto D."/>
            <person name="Vollmers J."/>
            <person name="Rivas-Marin E."/>
            <person name="Kohn T."/>
            <person name="Peeters S.H."/>
            <person name="Heuer A."/>
            <person name="Rast P."/>
            <person name="Oberbeckmann S."/>
            <person name="Bunk B."/>
            <person name="Jeske O."/>
            <person name="Meyerdierks A."/>
            <person name="Storesund J.E."/>
            <person name="Kallscheuer N."/>
            <person name="Luecker S."/>
            <person name="Lage O.M."/>
            <person name="Pohl T."/>
            <person name="Merkel B.J."/>
            <person name="Hornburger P."/>
            <person name="Mueller R.-W."/>
            <person name="Bruemmer F."/>
            <person name="Labrenz M."/>
            <person name="Spormann A.M."/>
            <person name="Op den Camp H."/>
            <person name="Overmann J."/>
            <person name="Amann R."/>
            <person name="Jetten M.S.M."/>
            <person name="Mascher T."/>
            <person name="Medema M.H."/>
            <person name="Devos D.P."/>
            <person name="Kaster A.-K."/>
            <person name="Ovreas L."/>
            <person name="Rohde M."/>
            <person name="Galperin M.Y."/>
            <person name="Jogler C."/>
        </authorList>
    </citation>
    <scope>NUCLEOTIDE SEQUENCE [LARGE SCALE GENOMIC DNA]</scope>
    <source>
        <strain evidence="5 6">Pla175</strain>
    </source>
</reference>
<dbReference type="RefSeq" id="WP_145283702.1">
    <property type="nucleotide sequence ID" value="NZ_CP036291.1"/>
</dbReference>
<dbReference type="GO" id="GO:0016020">
    <property type="term" value="C:membrane"/>
    <property type="evidence" value="ECO:0007669"/>
    <property type="project" value="TreeGrafter"/>
</dbReference>
<dbReference type="EMBL" id="CP036291">
    <property type="protein sequence ID" value="QDU88606.1"/>
    <property type="molecule type" value="Genomic_DNA"/>
</dbReference>
<dbReference type="AlphaFoldDB" id="A0A518DB05"/>
<comment type="similarity">
    <text evidence="1 3">Belongs to the short-chain dehydrogenases/reductases (SDR) family.</text>
</comment>
<dbReference type="PROSITE" id="PS00061">
    <property type="entry name" value="ADH_SHORT"/>
    <property type="match status" value="1"/>
</dbReference>
<dbReference type="Proteomes" id="UP000317429">
    <property type="component" value="Chromosome"/>
</dbReference>
<name>A0A518DB05_9BACT</name>
<dbReference type="InterPro" id="IPR020904">
    <property type="entry name" value="Sc_DH/Rdtase_CS"/>
</dbReference>
<evidence type="ECO:0000256" key="3">
    <source>
        <dbReference type="RuleBase" id="RU000363"/>
    </source>
</evidence>
<dbReference type="GO" id="GO:0016491">
    <property type="term" value="F:oxidoreductase activity"/>
    <property type="evidence" value="ECO:0007669"/>
    <property type="project" value="UniProtKB-KW"/>
</dbReference>